<evidence type="ECO:0000313" key="2">
    <source>
        <dbReference type="EMBL" id="AZA86471.1"/>
    </source>
</evidence>
<dbReference type="KEGG" id="csha:EG350_13990"/>
<dbReference type="SUPFAM" id="SSF56209">
    <property type="entry name" value="Nitrile hydratase alpha chain"/>
    <property type="match status" value="1"/>
</dbReference>
<dbReference type="EMBL" id="CP033915">
    <property type="protein sequence ID" value="AZA86471.1"/>
    <property type="molecule type" value="Genomic_DNA"/>
</dbReference>
<dbReference type="OrthoDB" id="1275056at2"/>
<evidence type="ECO:0000313" key="5">
    <source>
        <dbReference type="Proteomes" id="UP000281741"/>
    </source>
</evidence>
<evidence type="ECO:0000313" key="3">
    <source>
        <dbReference type="EMBL" id="AZA94880.1"/>
    </source>
</evidence>
<dbReference type="InterPro" id="IPR022513">
    <property type="entry name" value="TOMM_pelo"/>
</dbReference>
<dbReference type="AlphaFoldDB" id="A0A3G6MZQ1"/>
<evidence type="ECO:0000256" key="1">
    <source>
        <dbReference type="SAM" id="Phobius"/>
    </source>
</evidence>
<dbReference type="NCBIfam" id="TIGR03793">
    <property type="entry name" value="leader_NHLP"/>
    <property type="match status" value="1"/>
</dbReference>
<dbReference type="GO" id="GO:0046914">
    <property type="term" value="F:transition metal ion binding"/>
    <property type="evidence" value="ECO:0007669"/>
    <property type="project" value="InterPro"/>
</dbReference>
<protein>
    <submittedName>
        <fullName evidence="2">Class IIb bacteriocin, lactobin A/cerein 7B family</fullName>
    </submittedName>
</protein>
<gene>
    <name evidence="2" type="ORF">EG349_06555</name>
    <name evidence="3" type="ORF">EG353_04570</name>
</gene>
<dbReference type="InterPro" id="IPR023991">
    <property type="entry name" value="Bacteriocin_IIb_lactobn/cerein"/>
</dbReference>
<keyword evidence="5" id="KW-1185">Reference proteome</keyword>
<organism evidence="2 4">
    <name type="scientific">Chryseobacterium shandongense</name>
    <dbReference type="NCBI Taxonomy" id="1493872"/>
    <lineage>
        <taxon>Bacteria</taxon>
        <taxon>Pseudomonadati</taxon>
        <taxon>Bacteroidota</taxon>
        <taxon>Flavobacteriia</taxon>
        <taxon>Flavobacteriales</taxon>
        <taxon>Weeksellaceae</taxon>
        <taxon>Chryseobacterium group</taxon>
        <taxon>Chryseobacterium</taxon>
    </lineage>
</organism>
<keyword evidence="1" id="KW-1133">Transmembrane helix</keyword>
<dbReference type="InterPro" id="IPR036648">
    <property type="entry name" value="CN_Hdrase_a/SCN_Hdrase_g_sf"/>
</dbReference>
<dbReference type="RefSeq" id="WP_066440811.1">
    <property type="nucleotide sequence ID" value="NZ_CP033912.1"/>
</dbReference>
<dbReference type="Gene3D" id="3.90.330.10">
    <property type="entry name" value="Nitrile hydratase alpha /Thiocyanate hydrolase gamma"/>
    <property type="match status" value="1"/>
</dbReference>
<keyword evidence="1" id="KW-0812">Transmembrane</keyword>
<name>A0A3G6MZQ1_9FLAO</name>
<dbReference type="GO" id="GO:0003824">
    <property type="term" value="F:catalytic activity"/>
    <property type="evidence" value="ECO:0007669"/>
    <property type="project" value="InterPro"/>
</dbReference>
<evidence type="ECO:0000313" key="4">
    <source>
        <dbReference type="Proteomes" id="UP000274073"/>
    </source>
</evidence>
<accession>A0A3G6MZQ1</accession>
<reference evidence="4 5" key="1">
    <citation type="submission" date="2018-11" db="EMBL/GenBank/DDBJ databases">
        <title>Proposal to divide the Flavobacteriaceae and reorganize its genera based on Amino Acid Identity values calculated from whole genome sequences.</title>
        <authorList>
            <person name="Nicholson A.C."/>
            <person name="Gulvik C.A."/>
            <person name="Whitney A.M."/>
            <person name="Humrighouse B.W."/>
            <person name="Bell M."/>
            <person name="Holmes B."/>
            <person name="Steigerwalt A.G."/>
            <person name="Villarma A."/>
            <person name="Sheth M."/>
            <person name="Batra D."/>
            <person name="Pryor J."/>
            <person name="Bernardet J.-F."/>
            <person name="Hugo C."/>
            <person name="Kampfer P."/>
            <person name="Newman J."/>
            <person name="McQuiston J.R."/>
        </authorList>
    </citation>
    <scope>NUCLEOTIDE SEQUENCE [LARGE SCALE GENOMIC DNA]</scope>
    <source>
        <strain evidence="2 4">G0207</strain>
        <strain evidence="3 5">H5143</strain>
    </source>
</reference>
<dbReference type="Proteomes" id="UP000281741">
    <property type="component" value="Chromosome"/>
</dbReference>
<proteinExistence type="predicted"/>
<feature type="transmembrane region" description="Helical" evidence="1">
    <location>
        <begin position="95"/>
        <end position="113"/>
    </location>
</feature>
<dbReference type="NCBIfam" id="TIGR03949">
    <property type="entry name" value="bact_IIb_cerein"/>
    <property type="match status" value="1"/>
</dbReference>
<keyword evidence="1" id="KW-0472">Membrane</keyword>
<dbReference type="EMBL" id="CP033912">
    <property type="protein sequence ID" value="AZA94880.1"/>
    <property type="molecule type" value="Genomic_DNA"/>
</dbReference>
<dbReference type="Proteomes" id="UP000274073">
    <property type="component" value="Chromosome"/>
</dbReference>
<sequence length="116" mass="12594">MNLTIEQQEKGAELLKTLAQKAWESASFKEQLIKNPASTIEQLTGKAVPTDKKIIVEDQTDESVIYLNIPTKVSLDELELTEEQLEMIAGGATPIAAAYVAGVALGIGVSWVVSHW</sequence>